<dbReference type="PANTHER" id="PTHR30483">
    <property type="entry name" value="LEUCINE-SPECIFIC-BINDING PROTEIN"/>
    <property type="match status" value="1"/>
</dbReference>
<dbReference type="PRINTS" id="PR00337">
    <property type="entry name" value="LEUILEVALBP"/>
</dbReference>
<feature type="domain" description="Leucine-binding protein" evidence="6">
    <location>
        <begin position="26"/>
        <end position="357"/>
    </location>
</feature>
<dbReference type="AlphaFoldDB" id="A0A6L5YBD9"/>
<dbReference type="Pfam" id="PF13458">
    <property type="entry name" value="Peripla_BP_6"/>
    <property type="match status" value="1"/>
</dbReference>
<evidence type="ECO:0000256" key="4">
    <source>
        <dbReference type="ARBA" id="ARBA00022970"/>
    </source>
</evidence>
<dbReference type="InterPro" id="IPR028081">
    <property type="entry name" value="Leu-bd"/>
</dbReference>
<evidence type="ECO:0000256" key="3">
    <source>
        <dbReference type="ARBA" id="ARBA00022729"/>
    </source>
</evidence>
<feature type="signal peptide" evidence="5">
    <location>
        <begin position="1"/>
        <end position="21"/>
    </location>
</feature>
<dbReference type="InterPro" id="IPR028082">
    <property type="entry name" value="Peripla_BP_I"/>
</dbReference>
<protein>
    <submittedName>
        <fullName evidence="7">ABC transporter substrate-binding protein</fullName>
    </submittedName>
</protein>
<accession>A0A6L5YBD9</accession>
<dbReference type="RefSeq" id="WP_154528743.1">
    <property type="nucleotide sequence ID" value="NZ_VUNH01000006.1"/>
</dbReference>
<dbReference type="PANTHER" id="PTHR30483:SF6">
    <property type="entry name" value="PERIPLASMIC BINDING PROTEIN OF ABC TRANSPORTER FOR NATURAL AMINO ACIDS"/>
    <property type="match status" value="1"/>
</dbReference>
<dbReference type="SUPFAM" id="SSF53822">
    <property type="entry name" value="Periplasmic binding protein-like I"/>
    <property type="match status" value="1"/>
</dbReference>
<proteinExistence type="inferred from homology"/>
<keyword evidence="3 5" id="KW-0732">Signal</keyword>
<organism evidence="7 8">
    <name type="scientific">Pyramidobacter porci</name>
    <dbReference type="NCBI Taxonomy" id="2605789"/>
    <lineage>
        <taxon>Bacteria</taxon>
        <taxon>Thermotogati</taxon>
        <taxon>Synergistota</taxon>
        <taxon>Synergistia</taxon>
        <taxon>Synergistales</taxon>
        <taxon>Dethiosulfovibrionaceae</taxon>
        <taxon>Pyramidobacter</taxon>
    </lineage>
</organism>
<keyword evidence="2" id="KW-0813">Transport</keyword>
<evidence type="ECO:0000259" key="6">
    <source>
        <dbReference type="Pfam" id="PF13458"/>
    </source>
</evidence>
<reference evidence="7 8" key="1">
    <citation type="submission" date="2019-08" db="EMBL/GenBank/DDBJ databases">
        <title>In-depth cultivation of the pig gut microbiome towards novel bacterial diversity and tailored functional studies.</title>
        <authorList>
            <person name="Wylensek D."/>
            <person name="Hitch T.C.A."/>
            <person name="Clavel T."/>
        </authorList>
    </citation>
    <scope>NUCLEOTIDE SEQUENCE [LARGE SCALE GENOMIC DNA]</scope>
    <source>
        <strain evidence="7 8">SM-530-WT-4B</strain>
    </source>
</reference>
<keyword evidence="4" id="KW-0029">Amino-acid transport</keyword>
<name>A0A6L5YBD9_9BACT</name>
<evidence type="ECO:0000256" key="2">
    <source>
        <dbReference type="ARBA" id="ARBA00022448"/>
    </source>
</evidence>
<dbReference type="CDD" id="cd06347">
    <property type="entry name" value="PBP1_ABC_LivK_ligand_binding-like"/>
    <property type="match status" value="1"/>
</dbReference>
<dbReference type="Proteomes" id="UP000473699">
    <property type="component" value="Unassembled WGS sequence"/>
</dbReference>
<evidence type="ECO:0000256" key="1">
    <source>
        <dbReference type="ARBA" id="ARBA00010062"/>
    </source>
</evidence>
<comment type="caution">
    <text evidence="7">The sequence shown here is derived from an EMBL/GenBank/DDBJ whole genome shotgun (WGS) entry which is preliminary data.</text>
</comment>
<evidence type="ECO:0000313" key="7">
    <source>
        <dbReference type="EMBL" id="MST55646.1"/>
    </source>
</evidence>
<dbReference type="GO" id="GO:0006865">
    <property type="term" value="P:amino acid transport"/>
    <property type="evidence" value="ECO:0007669"/>
    <property type="project" value="UniProtKB-KW"/>
</dbReference>
<gene>
    <name evidence="7" type="ORF">FYJ74_06310</name>
</gene>
<dbReference type="InterPro" id="IPR000709">
    <property type="entry name" value="Leu_Ile_Val-bd"/>
</dbReference>
<sequence>MKKNVFAFVFAVSMTAGCAFGAGAFKLGGTAPLTGGAAIYGNAAKNGAQIAVDEINAAGGIKFELNYEDDTHDAEKAVNAYNALKDWGMQLSLGSVTSKPCEATAAENFADRIFALTPSASAVAVTAGKDNVFQMCFVDPNQGSASAQYIAGKALAKKVAVIWKNDDVYSKGIHDTFATKAAEAGLEVVSDTTFADGNDTDFSVQLADAKKSGAELVFLPMYYQHASLILAQAAAMNFAPKWFGVDGMDGILTMEGFNKDLAEGVMLLTPFNADSTDERTAAFVAEYRKRFGEVPNQFAADAYDCVYAYKQALENAKAAPDMDAEKLCELMIGQFTTMTFNGLTGGNMTWKPNGEISKDPKAMIIRNGAYVGLD</sequence>
<evidence type="ECO:0000256" key="5">
    <source>
        <dbReference type="SAM" id="SignalP"/>
    </source>
</evidence>
<keyword evidence="8" id="KW-1185">Reference proteome</keyword>
<comment type="similarity">
    <text evidence="1">Belongs to the leucine-binding protein family.</text>
</comment>
<dbReference type="InterPro" id="IPR051010">
    <property type="entry name" value="BCAA_transport"/>
</dbReference>
<dbReference type="EMBL" id="VUNH01000006">
    <property type="protein sequence ID" value="MST55646.1"/>
    <property type="molecule type" value="Genomic_DNA"/>
</dbReference>
<dbReference type="Gene3D" id="3.40.50.2300">
    <property type="match status" value="2"/>
</dbReference>
<dbReference type="PROSITE" id="PS51257">
    <property type="entry name" value="PROKAR_LIPOPROTEIN"/>
    <property type="match status" value="1"/>
</dbReference>
<feature type="chain" id="PRO_5027002892" evidence="5">
    <location>
        <begin position="22"/>
        <end position="374"/>
    </location>
</feature>
<evidence type="ECO:0000313" key="8">
    <source>
        <dbReference type="Proteomes" id="UP000473699"/>
    </source>
</evidence>